<dbReference type="GO" id="GO:0046872">
    <property type="term" value="F:metal ion binding"/>
    <property type="evidence" value="ECO:0007669"/>
    <property type="project" value="UniProtKB-KW"/>
</dbReference>
<dbReference type="GO" id="GO:0008419">
    <property type="term" value="F:RNA lariat debranching enzyme activity"/>
    <property type="evidence" value="ECO:0007669"/>
    <property type="project" value="TreeGrafter"/>
</dbReference>
<comment type="similarity">
    <text evidence="5">Belongs to the lariat debranching enzyme family.</text>
</comment>
<evidence type="ECO:0000313" key="15">
    <source>
        <dbReference type="Proteomes" id="UP000038045"/>
    </source>
</evidence>
<comment type="cofactor">
    <cofactor evidence="3">
        <name>Fe(2+)</name>
        <dbReference type="ChEBI" id="CHEBI:29033"/>
    </cofactor>
</comment>
<evidence type="ECO:0000256" key="6">
    <source>
        <dbReference type="ARBA" id="ARBA00022664"/>
    </source>
</evidence>
<sequence>MDNYINIVISGCTHGELDILYKSVGELETQSGKKVDLIICCGDFQAVRNYGDLEYMHCPPKYRSLRTFYKYYSGIEKAPYLTIFVGGNHEASSYLTELPHGGWVAPNIYYMGYSSVIQFGGLRIAGLSGIYNSYDFNKGHFECVPFTYQTTISTYHVRSIDMFRLKQLEDSGKIDIMITHDWPTGITKYGNENELLRVKPYFREDIEKNKLGNPFTMELMKKLKPSYWFSAHMHCKFAALVPHDNDTVTRFLALDKPIPGRQFLQFVSISNPDNNEKILKYDETWLSILQLTDHLTNLSSQEQYMPNESSNVARYNFKPTLEDKERVKKCFDNNFEIPNNFQMTAPPYIEKTDPEENKIEKSLSYENPQTAKFCQSLDIIDINKIFYQKANINNQGVCHYRLINVRSETFNNPIDEEIDINDEDLFFEDA</sequence>
<dbReference type="FunFam" id="3.60.21.10:FF:000035">
    <property type="entry name" value="Lariat debranching enzyme"/>
    <property type="match status" value="1"/>
</dbReference>
<dbReference type="STRING" id="131310.A0A0N4ZNP2"/>
<evidence type="ECO:0000256" key="5">
    <source>
        <dbReference type="ARBA" id="ARBA00006045"/>
    </source>
</evidence>
<dbReference type="InterPro" id="IPR029052">
    <property type="entry name" value="Metallo-depent_PP-like"/>
</dbReference>
<evidence type="ECO:0000256" key="7">
    <source>
        <dbReference type="ARBA" id="ARBA00022723"/>
    </source>
</evidence>
<dbReference type="PANTHER" id="PTHR12849:SF0">
    <property type="entry name" value="LARIAT DEBRANCHING ENZYME"/>
    <property type="match status" value="1"/>
</dbReference>
<dbReference type="InterPro" id="IPR041816">
    <property type="entry name" value="Dbr1_N"/>
</dbReference>
<keyword evidence="8" id="KW-0378">Hydrolase</keyword>
<keyword evidence="10" id="KW-0408">Iron</keyword>
<evidence type="ECO:0000256" key="8">
    <source>
        <dbReference type="ARBA" id="ARBA00022801"/>
    </source>
</evidence>
<evidence type="ECO:0000256" key="3">
    <source>
        <dbReference type="ARBA" id="ARBA00001954"/>
    </source>
</evidence>
<dbReference type="AlphaFoldDB" id="A0A0N4ZNP2"/>
<keyword evidence="15" id="KW-1185">Reference proteome</keyword>
<dbReference type="Pfam" id="PF05011">
    <property type="entry name" value="DBR1"/>
    <property type="match status" value="1"/>
</dbReference>
<evidence type="ECO:0000256" key="12">
    <source>
        <dbReference type="ARBA" id="ARBA00023242"/>
    </source>
</evidence>
<name>A0A0N4ZNP2_PARTI</name>
<keyword evidence="6" id="KW-0507">mRNA processing</keyword>
<reference evidence="16" key="1">
    <citation type="submission" date="2017-02" db="UniProtKB">
        <authorList>
            <consortium name="WormBaseParasite"/>
        </authorList>
    </citation>
    <scope>IDENTIFICATION</scope>
</reference>
<feature type="domain" description="Lariat debranching enzyme C-terminal" evidence="14">
    <location>
        <begin position="241"/>
        <end position="383"/>
    </location>
</feature>
<evidence type="ECO:0000256" key="2">
    <source>
        <dbReference type="ARBA" id="ARBA00001947"/>
    </source>
</evidence>
<keyword evidence="12" id="KW-0539">Nucleus</keyword>
<dbReference type="InterPro" id="IPR007708">
    <property type="entry name" value="DBR1_C"/>
</dbReference>
<comment type="subcellular location">
    <subcellularLocation>
        <location evidence="4">Nucleus</location>
    </subcellularLocation>
</comment>
<dbReference type="CDD" id="cd00844">
    <property type="entry name" value="MPP_Dbr1_N"/>
    <property type="match status" value="1"/>
</dbReference>
<dbReference type="SUPFAM" id="SSF56300">
    <property type="entry name" value="Metallo-dependent phosphatases"/>
    <property type="match status" value="1"/>
</dbReference>
<dbReference type="InterPro" id="IPR004843">
    <property type="entry name" value="Calcineurin-like_PHP"/>
</dbReference>
<keyword evidence="9" id="KW-0862">Zinc</keyword>
<evidence type="ECO:0000256" key="13">
    <source>
        <dbReference type="ARBA" id="ARBA00058627"/>
    </source>
</evidence>
<protein>
    <submittedName>
        <fullName evidence="16">DBR1 domain-containing protein</fullName>
    </submittedName>
</protein>
<comment type="function">
    <text evidence="13">Cleaves the 2'-5' phosphodiester linkage at the branch point of lariat intron pre-mRNAs after splicing and converts them into linear molecules that are subsequently degraded. It thereby facilitates ribonucleotide turnover.</text>
</comment>
<proteinExistence type="inferred from homology"/>
<organism evidence="15 16">
    <name type="scientific">Parastrongyloides trichosuri</name>
    <name type="common">Possum-specific nematode worm</name>
    <dbReference type="NCBI Taxonomy" id="131310"/>
    <lineage>
        <taxon>Eukaryota</taxon>
        <taxon>Metazoa</taxon>
        <taxon>Ecdysozoa</taxon>
        <taxon>Nematoda</taxon>
        <taxon>Chromadorea</taxon>
        <taxon>Rhabditida</taxon>
        <taxon>Tylenchina</taxon>
        <taxon>Panagrolaimomorpha</taxon>
        <taxon>Strongyloidoidea</taxon>
        <taxon>Strongyloididae</taxon>
        <taxon>Parastrongyloides</taxon>
    </lineage>
</organism>
<dbReference type="Proteomes" id="UP000038045">
    <property type="component" value="Unplaced"/>
</dbReference>
<evidence type="ECO:0000256" key="9">
    <source>
        <dbReference type="ARBA" id="ARBA00022833"/>
    </source>
</evidence>
<evidence type="ECO:0000256" key="1">
    <source>
        <dbReference type="ARBA" id="ARBA00001936"/>
    </source>
</evidence>
<evidence type="ECO:0000256" key="4">
    <source>
        <dbReference type="ARBA" id="ARBA00004123"/>
    </source>
</evidence>
<dbReference type="PANTHER" id="PTHR12849">
    <property type="entry name" value="RNA LARIAT DEBRANCHING ENZYME"/>
    <property type="match status" value="1"/>
</dbReference>
<dbReference type="WBParaSite" id="PTRK_0001015600.1">
    <property type="protein sequence ID" value="PTRK_0001015600.1"/>
    <property type="gene ID" value="PTRK_0001015600"/>
</dbReference>
<keyword evidence="7" id="KW-0479">Metal-binding</keyword>
<keyword evidence="11" id="KW-0464">Manganese</keyword>
<evidence type="ECO:0000256" key="10">
    <source>
        <dbReference type="ARBA" id="ARBA00023004"/>
    </source>
</evidence>
<dbReference type="Gene3D" id="3.60.21.10">
    <property type="match status" value="1"/>
</dbReference>
<dbReference type="Pfam" id="PF00149">
    <property type="entry name" value="Metallophos"/>
    <property type="match status" value="1"/>
</dbReference>
<evidence type="ECO:0000256" key="11">
    <source>
        <dbReference type="ARBA" id="ARBA00023211"/>
    </source>
</evidence>
<dbReference type="GO" id="GO:0005634">
    <property type="term" value="C:nucleus"/>
    <property type="evidence" value="ECO:0007669"/>
    <property type="project" value="UniProtKB-SubCell"/>
</dbReference>
<dbReference type="SMART" id="SM01124">
    <property type="entry name" value="DBR1"/>
    <property type="match status" value="1"/>
</dbReference>
<dbReference type="GO" id="GO:0000398">
    <property type="term" value="P:mRNA splicing, via spliceosome"/>
    <property type="evidence" value="ECO:0007669"/>
    <property type="project" value="TreeGrafter"/>
</dbReference>
<evidence type="ECO:0000259" key="14">
    <source>
        <dbReference type="SMART" id="SM01124"/>
    </source>
</evidence>
<evidence type="ECO:0000313" key="16">
    <source>
        <dbReference type="WBParaSite" id="PTRK_0001015600.1"/>
    </source>
</evidence>
<comment type="cofactor">
    <cofactor evidence="1">
        <name>Mn(2+)</name>
        <dbReference type="ChEBI" id="CHEBI:29035"/>
    </cofactor>
</comment>
<accession>A0A0N4ZNP2</accession>
<comment type="cofactor">
    <cofactor evidence="2">
        <name>Zn(2+)</name>
        <dbReference type="ChEBI" id="CHEBI:29105"/>
    </cofactor>
</comment>